<reference evidence="2" key="1">
    <citation type="journal article" date="2011" name="Genome Biol.">
        <title>The draft genome of the carcinogenic human liver fluke Clonorchis sinensis.</title>
        <authorList>
            <person name="Wang X."/>
            <person name="Chen W."/>
            <person name="Huang Y."/>
            <person name="Sun J."/>
            <person name="Men J."/>
            <person name="Liu H."/>
            <person name="Luo F."/>
            <person name="Guo L."/>
            <person name="Lv X."/>
            <person name="Deng C."/>
            <person name="Zhou C."/>
            <person name="Fan Y."/>
            <person name="Li X."/>
            <person name="Huang L."/>
            <person name="Hu Y."/>
            <person name="Liang C."/>
            <person name="Hu X."/>
            <person name="Xu J."/>
            <person name="Yu X."/>
        </authorList>
    </citation>
    <scope>NUCLEOTIDE SEQUENCE [LARGE SCALE GENOMIC DNA]</scope>
    <source>
        <strain evidence="2">Henan</strain>
    </source>
</reference>
<evidence type="ECO:0000313" key="2">
    <source>
        <dbReference type="EMBL" id="GAA48122.1"/>
    </source>
</evidence>
<protein>
    <submittedName>
        <fullName evidence="2">Uncharacterized protein</fullName>
    </submittedName>
</protein>
<dbReference type="AlphaFoldDB" id="G7Y5A0"/>
<evidence type="ECO:0000313" key="3">
    <source>
        <dbReference type="Proteomes" id="UP000008909"/>
    </source>
</evidence>
<dbReference type="EMBL" id="DF142870">
    <property type="protein sequence ID" value="GAA48122.1"/>
    <property type="molecule type" value="Genomic_DNA"/>
</dbReference>
<accession>G7Y5A0</accession>
<dbReference type="Proteomes" id="UP000008909">
    <property type="component" value="Unassembled WGS sequence"/>
</dbReference>
<gene>
    <name evidence="2" type="ORF">CLF_101205</name>
</gene>
<organism evidence="2 3">
    <name type="scientific">Clonorchis sinensis</name>
    <name type="common">Chinese liver fluke</name>
    <dbReference type="NCBI Taxonomy" id="79923"/>
    <lineage>
        <taxon>Eukaryota</taxon>
        <taxon>Metazoa</taxon>
        <taxon>Spiralia</taxon>
        <taxon>Lophotrochozoa</taxon>
        <taxon>Platyhelminthes</taxon>
        <taxon>Trematoda</taxon>
        <taxon>Digenea</taxon>
        <taxon>Opisthorchiida</taxon>
        <taxon>Opisthorchiata</taxon>
        <taxon>Opisthorchiidae</taxon>
        <taxon>Clonorchis</taxon>
    </lineage>
</organism>
<feature type="region of interest" description="Disordered" evidence="1">
    <location>
        <begin position="166"/>
        <end position="185"/>
    </location>
</feature>
<proteinExistence type="predicted"/>
<keyword evidence="3" id="KW-1185">Reference proteome</keyword>
<name>G7Y5A0_CLOSI</name>
<reference key="2">
    <citation type="submission" date="2011-10" db="EMBL/GenBank/DDBJ databases">
        <title>The genome and transcriptome sequence of Clonorchis sinensis provide insights into the carcinogenic liver fluke.</title>
        <authorList>
            <person name="Wang X."/>
            <person name="Huang Y."/>
            <person name="Chen W."/>
            <person name="Liu H."/>
            <person name="Guo L."/>
            <person name="Chen Y."/>
            <person name="Luo F."/>
            <person name="Zhou W."/>
            <person name="Sun J."/>
            <person name="Mao Q."/>
            <person name="Liang P."/>
            <person name="Zhou C."/>
            <person name="Tian Y."/>
            <person name="Men J."/>
            <person name="Lv X."/>
            <person name="Huang L."/>
            <person name="Zhou J."/>
            <person name="Hu Y."/>
            <person name="Li R."/>
            <person name="Zhang F."/>
            <person name="Lei H."/>
            <person name="Li X."/>
            <person name="Hu X."/>
            <person name="Liang C."/>
            <person name="Xu J."/>
            <person name="Wu Z."/>
            <person name="Yu X."/>
        </authorList>
    </citation>
    <scope>NUCLEOTIDE SEQUENCE</scope>
    <source>
        <strain>Henan</strain>
    </source>
</reference>
<sequence>MHHMNRRILDETNHYKVMELSVGSIRTLHQSSEEPCNAKTFDRVYVDGRGPKRPNSTRINNRIFHRVLKNNPYTQVHAPSLMISKLIVVYSENTRKPSNRQNPCPYSSPKIFDFINLEARTAVDKTPFGFINNTALHWPEISMLHLMDSSALFAYSESNYAMTRGPMSNKNDVRLNSTSSVSANN</sequence>
<evidence type="ECO:0000256" key="1">
    <source>
        <dbReference type="SAM" id="MobiDB-lite"/>
    </source>
</evidence>